<gene>
    <name evidence="5" type="ORF">DCHRY22_LOCUS6474</name>
</gene>
<dbReference type="Gene3D" id="6.20.50.20">
    <property type="match status" value="1"/>
</dbReference>
<dbReference type="Proteomes" id="UP000789524">
    <property type="component" value="Unassembled WGS sequence"/>
</dbReference>
<evidence type="ECO:0000313" key="6">
    <source>
        <dbReference type="Proteomes" id="UP000789524"/>
    </source>
</evidence>
<dbReference type="GO" id="GO:0046872">
    <property type="term" value="F:metal ion binding"/>
    <property type="evidence" value="ECO:0007669"/>
    <property type="project" value="UniProtKB-KW"/>
</dbReference>
<dbReference type="EMBL" id="CAKASE010000054">
    <property type="protein sequence ID" value="CAG9565676.1"/>
    <property type="molecule type" value="Genomic_DNA"/>
</dbReference>
<organism evidence="5 6">
    <name type="scientific">Danaus chrysippus</name>
    <name type="common">African queen</name>
    <dbReference type="NCBI Taxonomy" id="151541"/>
    <lineage>
        <taxon>Eukaryota</taxon>
        <taxon>Metazoa</taxon>
        <taxon>Ecdysozoa</taxon>
        <taxon>Arthropoda</taxon>
        <taxon>Hexapoda</taxon>
        <taxon>Insecta</taxon>
        <taxon>Pterygota</taxon>
        <taxon>Neoptera</taxon>
        <taxon>Endopterygota</taxon>
        <taxon>Lepidoptera</taxon>
        <taxon>Glossata</taxon>
        <taxon>Ditrysia</taxon>
        <taxon>Papilionoidea</taxon>
        <taxon>Nymphalidae</taxon>
        <taxon>Danainae</taxon>
        <taxon>Danaini</taxon>
        <taxon>Danaina</taxon>
        <taxon>Danaus</taxon>
        <taxon>Anosia</taxon>
    </lineage>
</organism>
<keyword evidence="3" id="KW-0862">Zinc</keyword>
<dbReference type="PANTHER" id="PTHR14742:SF0">
    <property type="entry name" value="RIBONUCLEASE P PROTEIN SUBUNIT P21"/>
    <property type="match status" value="1"/>
</dbReference>
<protein>
    <submittedName>
        <fullName evidence="5">(African queen) hypothetical protein</fullName>
    </submittedName>
</protein>
<dbReference type="InterPro" id="IPR007175">
    <property type="entry name" value="Rpr2/Snm1/Rpp21"/>
</dbReference>
<comment type="caution">
    <text evidence="5">The sequence shown here is derived from an EMBL/GenBank/DDBJ whole genome shotgun (WGS) entry which is preliminary data.</text>
</comment>
<evidence type="ECO:0000256" key="4">
    <source>
        <dbReference type="ARBA" id="ARBA00038402"/>
    </source>
</evidence>
<comment type="similarity">
    <text evidence="4">Belongs to the eukaryotic/archaeal RNase P protein component 4 family.</text>
</comment>
<keyword evidence="6" id="KW-1185">Reference proteome</keyword>
<dbReference type="AlphaFoldDB" id="A0A8J2QMN6"/>
<reference evidence="5" key="1">
    <citation type="submission" date="2021-09" db="EMBL/GenBank/DDBJ databases">
        <authorList>
            <person name="Martin H S."/>
        </authorList>
    </citation>
    <scope>NUCLEOTIDE SEQUENCE</scope>
</reference>
<proteinExistence type="inferred from homology"/>
<evidence type="ECO:0000256" key="3">
    <source>
        <dbReference type="ARBA" id="ARBA00022833"/>
    </source>
</evidence>
<keyword evidence="2" id="KW-0479">Metal-binding</keyword>
<dbReference type="GO" id="GO:0005655">
    <property type="term" value="C:nucleolar ribonuclease P complex"/>
    <property type="evidence" value="ECO:0007669"/>
    <property type="project" value="TreeGrafter"/>
</dbReference>
<evidence type="ECO:0000256" key="2">
    <source>
        <dbReference type="ARBA" id="ARBA00022723"/>
    </source>
</evidence>
<sequence length="120" mass="14136">MRKVHGNDSFQRMNFLYQISKQIAPKYPVLSAYYGNLVINVAKKMVLKIHPDMKRQICKKCRCILIDGETAKMKIKRKNKSKYIVWTCRICGMKKSYPADENKDHRVWSEKPESVVEVIQ</sequence>
<keyword evidence="1" id="KW-0819">tRNA processing</keyword>
<evidence type="ECO:0000256" key="1">
    <source>
        <dbReference type="ARBA" id="ARBA00022694"/>
    </source>
</evidence>
<dbReference type="GO" id="GO:0008033">
    <property type="term" value="P:tRNA processing"/>
    <property type="evidence" value="ECO:0007669"/>
    <property type="project" value="UniProtKB-KW"/>
</dbReference>
<dbReference type="PANTHER" id="PTHR14742">
    <property type="entry name" value="RIBONUCLEASE P SUBUNIT P21"/>
    <property type="match status" value="1"/>
</dbReference>
<evidence type="ECO:0000313" key="5">
    <source>
        <dbReference type="EMBL" id="CAG9565676.1"/>
    </source>
</evidence>
<dbReference type="OrthoDB" id="128536at2759"/>
<dbReference type="Pfam" id="PF04032">
    <property type="entry name" value="Rpr2"/>
    <property type="match status" value="1"/>
</dbReference>
<accession>A0A8J2QMN6</accession>
<name>A0A8J2QMN6_9NEOP</name>